<feature type="domain" description="Zn(2)-C6 fungal-type" evidence="7">
    <location>
        <begin position="10"/>
        <end position="37"/>
    </location>
</feature>
<dbReference type="EMBL" id="JAFEKC020000005">
    <property type="protein sequence ID" value="KAK0514580.1"/>
    <property type="molecule type" value="Genomic_DNA"/>
</dbReference>
<proteinExistence type="predicted"/>
<evidence type="ECO:0000256" key="5">
    <source>
        <dbReference type="ARBA" id="ARBA00023242"/>
    </source>
</evidence>
<feature type="region of interest" description="Disordered" evidence="6">
    <location>
        <begin position="43"/>
        <end position="79"/>
    </location>
</feature>
<dbReference type="PROSITE" id="PS50048">
    <property type="entry name" value="ZN2_CY6_FUNGAL_2"/>
    <property type="match status" value="1"/>
</dbReference>
<evidence type="ECO:0000256" key="3">
    <source>
        <dbReference type="ARBA" id="ARBA00023015"/>
    </source>
</evidence>
<dbReference type="CDD" id="cd12148">
    <property type="entry name" value="fungal_TF_MHR"/>
    <property type="match status" value="1"/>
</dbReference>
<dbReference type="SUPFAM" id="SSF57701">
    <property type="entry name" value="Zn2/Cys6 DNA-binding domain"/>
    <property type="match status" value="1"/>
</dbReference>
<feature type="compositionally biased region" description="Low complexity" evidence="6">
    <location>
        <begin position="240"/>
        <end position="252"/>
    </location>
</feature>
<evidence type="ECO:0000256" key="6">
    <source>
        <dbReference type="SAM" id="MobiDB-lite"/>
    </source>
</evidence>
<feature type="region of interest" description="Disordered" evidence="6">
    <location>
        <begin position="210"/>
        <end position="266"/>
    </location>
</feature>
<dbReference type="InterPro" id="IPR001138">
    <property type="entry name" value="Zn2Cys6_DnaBD"/>
</dbReference>
<dbReference type="PROSITE" id="PS00463">
    <property type="entry name" value="ZN2_CY6_FUNGAL_1"/>
    <property type="match status" value="1"/>
</dbReference>
<dbReference type="GO" id="GO:0000981">
    <property type="term" value="F:DNA-binding transcription factor activity, RNA polymerase II-specific"/>
    <property type="evidence" value="ECO:0007669"/>
    <property type="project" value="InterPro"/>
</dbReference>
<evidence type="ECO:0000313" key="8">
    <source>
        <dbReference type="EMBL" id="KAK0514580.1"/>
    </source>
</evidence>
<comment type="caution">
    <text evidence="8">The sequence shown here is derived from an EMBL/GenBank/DDBJ whole genome shotgun (WGS) entry which is preliminary data.</text>
</comment>
<protein>
    <recommendedName>
        <fullName evidence="7">Zn(2)-C6 fungal-type domain-containing protein</fullName>
    </recommendedName>
</protein>
<evidence type="ECO:0000256" key="2">
    <source>
        <dbReference type="ARBA" id="ARBA00022833"/>
    </source>
</evidence>
<keyword evidence="9" id="KW-1185">Reference proteome</keyword>
<feature type="compositionally biased region" description="Polar residues" evidence="6">
    <location>
        <begin position="59"/>
        <end position="79"/>
    </location>
</feature>
<sequence>MENNGKTPIACSSCAKAKAKCDKKVPCTRCANKRIICQPRTARRSCDSGSNSKLERQPTRSSGSSTPQTGVNSDNSLQWGSAQLPASPINYGTLSSLSGIPTTLATDTASILDILDQPMQSSDLAFEFDASHDYLRTGLTQSPPNTRVSSTPAMQPFSEMGNFLEGIDYSSGGGNTSSSAGGLHNSLDFNMPTMPNLPFPMDEMQGMDCFDNYPVPERVASTSSRTSGPISSAHHSEMGSPSRASSQSSRPPSGKPFSDSGPCPYSVQEHKAVIGAQEGWSSFRCNPTTDPSACPKTARIHLEGLEQTLKSQDAWQQRDLQPEITKPASDQYHIAIEPFSSYTRDKLLAITQTFLHKALEIHYANYSNRSSVEYMEGTGYIILPPPIVLEHFLNAYVRRFEPYYTFIPAGFLKPNDLMQEGNARASSILLLLMVAHGAAATPTMEARYLTSGLTEACRISLFDIIEKDIELVQNLIVLRCGLLFTTIAAWSGDKWHMDIAMGQRGMYISMLGHAGLLEFRDTRLSIQNCQANPEMAWAKWKEHEGRSRLVSSWVLVDQELSLFMDIAPMLSITNVNTTMPDTDQLWQAKTSADWLKAYEHATGSSCKPRMSLCDLFRFFMDGELANPNVHLSPIQLRLLLHPLQSLTMHLRQFLSCFPDGSNNRKGTRAMTKSATRARLEEVQYLLRQWYALAGRCSGDWTDDYPATSANLVMYHLINLNTTICMPEVESLARRDPGPDPFRGSSSLQSSCTDDVGDIFFHCSQVFRLLRSMPEVVRPPWWPAAVYRAALTSWMTSMANAKSRSLLSSLGREANQPFAIDTLAPDHPCMVRYLNTGEGQPMFSKRDGAMVSLEVPHNILLLCVELLDEGPTTRFKDGIQSKLGRLAERWKNWTVE</sequence>
<keyword evidence="3" id="KW-0805">Transcription regulation</keyword>
<dbReference type="PANTHER" id="PTHR47660">
    <property type="entry name" value="TRANSCRIPTION FACTOR WITH C2H2 AND ZN(2)-CYS(6) DNA BINDING DOMAIN (EUROFUNG)-RELATED-RELATED"/>
    <property type="match status" value="1"/>
</dbReference>
<keyword evidence="5" id="KW-0539">Nucleus</keyword>
<dbReference type="PANTHER" id="PTHR47660:SF2">
    <property type="entry name" value="TRANSCRIPTION FACTOR WITH C2H2 AND ZN(2)-CYS(6) DNA BINDING DOMAIN (EUROFUNG)"/>
    <property type="match status" value="1"/>
</dbReference>
<keyword evidence="4" id="KW-0804">Transcription</keyword>
<dbReference type="InterPro" id="IPR007219">
    <property type="entry name" value="XnlR_reg_dom"/>
</dbReference>
<keyword evidence="2" id="KW-0862">Zinc</keyword>
<dbReference type="AlphaFoldDB" id="A0AA39R699"/>
<dbReference type="Proteomes" id="UP001166286">
    <property type="component" value="Unassembled WGS sequence"/>
</dbReference>
<evidence type="ECO:0000313" key="9">
    <source>
        <dbReference type="Proteomes" id="UP001166286"/>
    </source>
</evidence>
<accession>A0AA39R699</accession>
<reference evidence="8" key="1">
    <citation type="submission" date="2023-03" db="EMBL/GenBank/DDBJ databases">
        <title>Complete genome of Cladonia borealis.</title>
        <authorList>
            <person name="Park H."/>
        </authorList>
    </citation>
    <scope>NUCLEOTIDE SEQUENCE</scope>
    <source>
        <strain evidence="8">ANT050790</strain>
    </source>
</reference>
<gene>
    <name evidence="8" type="ORF">JMJ35_003197</name>
</gene>
<dbReference type="GO" id="GO:0003677">
    <property type="term" value="F:DNA binding"/>
    <property type="evidence" value="ECO:0007669"/>
    <property type="project" value="InterPro"/>
</dbReference>
<name>A0AA39R699_9LECA</name>
<dbReference type="Pfam" id="PF04082">
    <property type="entry name" value="Fungal_trans"/>
    <property type="match status" value="1"/>
</dbReference>
<evidence type="ECO:0000256" key="1">
    <source>
        <dbReference type="ARBA" id="ARBA00022723"/>
    </source>
</evidence>
<keyword evidence="1" id="KW-0479">Metal-binding</keyword>
<dbReference type="GO" id="GO:0006351">
    <property type="term" value="P:DNA-templated transcription"/>
    <property type="evidence" value="ECO:0007669"/>
    <property type="project" value="InterPro"/>
</dbReference>
<evidence type="ECO:0000259" key="7">
    <source>
        <dbReference type="PROSITE" id="PS50048"/>
    </source>
</evidence>
<evidence type="ECO:0000256" key="4">
    <source>
        <dbReference type="ARBA" id="ARBA00023163"/>
    </source>
</evidence>
<dbReference type="InterPro" id="IPR036864">
    <property type="entry name" value="Zn2-C6_fun-type_DNA-bd_sf"/>
</dbReference>
<organism evidence="8 9">
    <name type="scientific">Cladonia borealis</name>
    <dbReference type="NCBI Taxonomy" id="184061"/>
    <lineage>
        <taxon>Eukaryota</taxon>
        <taxon>Fungi</taxon>
        <taxon>Dikarya</taxon>
        <taxon>Ascomycota</taxon>
        <taxon>Pezizomycotina</taxon>
        <taxon>Lecanoromycetes</taxon>
        <taxon>OSLEUM clade</taxon>
        <taxon>Lecanoromycetidae</taxon>
        <taxon>Lecanorales</taxon>
        <taxon>Lecanorineae</taxon>
        <taxon>Cladoniaceae</taxon>
        <taxon>Cladonia</taxon>
    </lineage>
</organism>
<dbReference type="GO" id="GO:0008270">
    <property type="term" value="F:zinc ion binding"/>
    <property type="evidence" value="ECO:0007669"/>
    <property type="project" value="InterPro"/>
</dbReference>
<feature type="compositionally biased region" description="Low complexity" evidence="6">
    <location>
        <begin position="221"/>
        <end position="232"/>
    </location>
</feature>